<keyword evidence="5" id="KW-1185">Reference proteome</keyword>
<feature type="domain" description="Protein FecR C-terminal" evidence="3">
    <location>
        <begin position="321"/>
        <end position="389"/>
    </location>
</feature>
<evidence type="ECO:0000259" key="2">
    <source>
        <dbReference type="Pfam" id="PF04773"/>
    </source>
</evidence>
<dbReference type="Gene3D" id="3.55.50.30">
    <property type="match status" value="1"/>
</dbReference>
<keyword evidence="1" id="KW-0812">Transmembrane</keyword>
<dbReference type="Pfam" id="PF04773">
    <property type="entry name" value="FecR"/>
    <property type="match status" value="1"/>
</dbReference>
<name>A0ABS9REG0_9FLAO</name>
<comment type="caution">
    <text evidence="4">The sequence shown here is derived from an EMBL/GenBank/DDBJ whole genome shotgun (WGS) entry which is preliminary data.</text>
</comment>
<evidence type="ECO:0000313" key="5">
    <source>
        <dbReference type="Proteomes" id="UP001156141"/>
    </source>
</evidence>
<evidence type="ECO:0000256" key="1">
    <source>
        <dbReference type="SAM" id="Phobius"/>
    </source>
</evidence>
<keyword evidence="1" id="KW-0472">Membrane</keyword>
<feature type="transmembrane region" description="Helical" evidence="1">
    <location>
        <begin position="88"/>
        <end position="105"/>
    </location>
</feature>
<feature type="domain" description="FecR protein" evidence="2">
    <location>
        <begin position="184"/>
        <end position="277"/>
    </location>
</feature>
<evidence type="ECO:0000313" key="4">
    <source>
        <dbReference type="EMBL" id="MCH4551339.1"/>
    </source>
</evidence>
<keyword evidence="1" id="KW-1133">Transmembrane helix</keyword>
<dbReference type="PANTHER" id="PTHR30273:SF2">
    <property type="entry name" value="PROTEIN FECR"/>
    <property type="match status" value="1"/>
</dbReference>
<reference evidence="4" key="1">
    <citation type="submission" date="2022-02" db="EMBL/GenBank/DDBJ databases">
        <title>Aestuariibaculum sp., a marine bacterium isolated from sediment in Guangxi.</title>
        <authorList>
            <person name="Ying J."/>
        </authorList>
    </citation>
    <scope>NUCLEOTIDE SEQUENCE</scope>
    <source>
        <strain evidence="4">L182</strain>
    </source>
</reference>
<organism evidence="4 5">
    <name type="scientific">Aestuariibaculum lutulentum</name>
    <dbReference type="NCBI Taxonomy" id="2920935"/>
    <lineage>
        <taxon>Bacteria</taxon>
        <taxon>Pseudomonadati</taxon>
        <taxon>Bacteroidota</taxon>
        <taxon>Flavobacteriia</taxon>
        <taxon>Flavobacteriales</taxon>
        <taxon>Flavobacteriaceae</taxon>
    </lineage>
</organism>
<dbReference type="InterPro" id="IPR012373">
    <property type="entry name" value="Ferrdict_sens_TM"/>
</dbReference>
<protein>
    <submittedName>
        <fullName evidence="4">FecR family protein</fullName>
    </submittedName>
</protein>
<gene>
    <name evidence="4" type="ORF">MKW35_01810</name>
</gene>
<dbReference type="InterPro" id="IPR006860">
    <property type="entry name" value="FecR"/>
</dbReference>
<dbReference type="RefSeq" id="WP_240571675.1">
    <property type="nucleotide sequence ID" value="NZ_CP136709.1"/>
</dbReference>
<sequence length="398" mass="45486">MSRKLYSKYKIAELISKSLMGTIESTEQAELDTWLQNEEASKLYNEICNQNKLSDKYEFYQSLNTDKNFNQLQQKIKKSSRVRQIKSVLKYAAVVVILLGVTFYWQNRASEQEQKVSQEILNEIKPGYSQATLILADGTEIALDSHKNESIQTNGVSSIQNKDNVLEYKESNQEALASVGYNTLHVPHGGIYSVVLPDGTKVWVNSASSITYPEAFTGNTREVELSGEAYFDVVKSDKKFIVKTNTLNVTVLGTSFNVSAYDDDEFFATTLVEGKVELTSQHAGSIVLEPNQQGYYIKGNNHIQLNQKISVRNYTSWKDGKFYFEHEPLENILKKLGRWYDFKVNFEEDKIKKVVFTGVARKDNELRSLMDMIAKTARIDYKAYKNQNKTIEVKILKK</sequence>
<dbReference type="Proteomes" id="UP001156141">
    <property type="component" value="Unassembled WGS sequence"/>
</dbReference>
<dbReference type="Gene3D" id="2.60.120.1440">
    <property type="match status" value="1"/>
</dbReference>
<dbReference type="Pfam" id="PF16344">
    <property type="entry name" value="FecR_C"/>
    <property type="match status" value="1"/>
</dbReference>
<evidence type="ECO:0000259" key="3">
    <source>
        <dbReference type="Pfam" id="PF16344"/>
    </source>
</evidence>
<dbReference type="PANTHER" id="PTHR30273">
    <property type="entry name" value="PERIPLASMIC SIGNAL SENSOR AND SIGMA FACTOR ACTIVATOR FECR-RELATED"/>
    <property type="match status" value="1"/>
</dbReference>
<dbReference type="InterPro" id="IPR032508">
    <property type="entry name" value="FecR_C"/>
</dbReference>
<accession>A0ABS9REG0</accession>
<proteinExistence type="predicted"/>
<dbReference type="EMBL" id="JAKVQD010000001">
    <property type="protein sequence ID" value="MCH4551339.1"/>
    <property type="molecule type" value="Genomic_DNA"/>
</dbReference>